<protein>
    <submittedName>
        <fullName evidence="2">Uncharacterized protein</fullName>
    </submittedName>
</protein>
<dbReference type="AlphaFoldDB" id="A0A7W5AW64"/>
<feature type="region of interest" description="Disordered" evidence="1">
    <location>
        <begin position="1"/>
        <end position="21"/>
    </location>
</feature>
<accession>A0A7W5AW64</accession>
<dbReference type="Proteomes" id="UP000570361">
    <property type="component" value="Unassembled WGS sequence"/>
</dbReference>
<dbReference type="RefSeq" id="WP_183599478.1">
    <property type="nucleotide sequence ID" value="NZ_JACHXK010000003.1"/>
</dbReference>
<evidence type="ECO:0000256" key="1">
    <source>
        <dbReference type="SAM" id="MobiDB-lite"/>
    </source>
</evidence>
<reference evidence="2 3" key="1">
    <citation type="submission" date="2020-08" db="EMBL/GenBank/DDBJ databases">
        <title>Genomic Encyclopedia of Type Strains, Phase III (KMG-III): the genomes of soil and plant-associated and newly described type strains.</title>
        <authorList>
            <person name="Whitman W."/>
        </authorList>
    </citation>
    <scope>NUCLEOTIDE SEQUENCE [LARGE SCALE GENOMIC DNA]</scope>
    <source>
        <strain evidence="2 3">CECT 5862</strain>
    </source>
</reference>
<proteinExistence type="predicted"/>
<name>A0A7W5AW64_9BACL</name>
<evidence type="ECO:0000313" key="3">
    <source>
        <dbReference type="Proteomes" id="UP000570361"/>
    </source>
</evidence>
<comment type="caution">
    <text evidence="2">The sequence shown here is derived from an EMBL/GenBank/DDBJ whole genome shotgun (WGS) entry which is preliminary data.</text>
</comment>
<organism evidence="2 3">
    <name type="scientific">Paenibacillus phyllosphaerae</name>
    <dbReference type="NCBI Taxonomy" id="274593"/>
    <lineage>
        <taxon>Bacteria</taxon>
        <taxon>Bacillati</taxon>
        <taxon>Bacillota</taxon>
        <taxon>Bacilli</taxon>
        <taxon>Bacillales</taxon>
        <taxon>Paenibacillaceae</taxon>
        <taxon>Paenibacillus</taxon>
    </lineage>
</organism>
<gene>
    <name evidence="2" type="ORF">FHS18_002002</name>
</gene>
<evidence type="ECO:0000313" key="2">
    <source>
        <dbReference type="EMBL" id="MBB3109939.1"/>
    </source>
</evidence>
<sequence length="56" mass="6473">MHQSRKEQGLERSSRRLLQPDRREAMIFADLEEDIEAAAEWAVGGMMSARREPSSR</sequence>
<dbReference type="EMBL" id="JACHXK010000003">
    <property type="protein sequence ID" value="MBB3109939.1"/>
    <property type="molecule type" value="Genomic_DNA"/>
</dbReference>
<keyword evidence="3" id="KW-1185">Reference proteome</keyword>